<feature type="region of interest" description="Disordered" evidence="1">
    <location>
        <begin position="37"/>
        <end position="128"/>
    </location>
</feature>
<evidence type="ECO:0000313" key="3">
    <source>
        <dbReference type="Proteomes" id="UP001162483"/>
    </source>
</evidence>
<feature type="compositionally biased region" description="Polar residues" evidence="1">
    <location>
        <begin position="101"/>
        <end position="113"/>
    </location>
</feature>
<comment type="caution">
    <text evidence="2">The sequence shown here is derived from an EMBL/GenBank/DDBJ whole genome shotgun (WGS) entry which is preliminary data.</text>
</comment>
<feature type="region of interest" description="Disordered" evidence="1">
    <location>
        <begin position="1"/>
        <end position="22"/>
    </location>
</feature>
<protein>
    <submittedName>
        <fullName evidence="2">Uncharacterized protein</fullName>
    </submittedName>
</protein>
<proteinExistence type="predicted"/>
<name>A0ABN9CP00_9NEOB</name>
<evidence type="ECO:0000313" key="2">
    <source>
        <dbReference type="EMBL" id="CAI9561895.1"/>
    </source>
</evidence>
<keyword evidence="3" id="KW-1185">Reference proteome</keyword>
<feature type="non-terminal residue" evidence="2">
    <location>
        <position position="128"/>
    </location>
</feature>
<gene>
    <name evidence="2" type="ORF">SPARVUS_LOCUS5523041</name>
</gene>
<evidence type="ECO:0000256" key="1">
    <source>
        <dbReference type="SAM" id="MobiDB-lite"/>
    </source>
</evidence>
<accession>A0ABN9CP00</accession>
<dbReference type="Proteomes" id="UP001162483">
    <property type="component" value="Unassembled WGS sequence"/>
</dbReference>
<feature type="compositionally biased region" description="Polar residues" evidence="1">
    <location>
        <begin position="42"/>
        <end position="52"/>
    </location>
</feature>
<dbReference type="EMBL" id="CATNWA010011501">
    <property type="protein sequence ID" value="CAI9561895.1"/>
    <property type="molecule type" value="Genomic_DNA"/>
</dbReference>
<reference evidence="2" key="1">
    <citation type="submission" date="2023-05" db="EMBL/GenBank/DDBJ databases">
        <authorList>
            <person name="Stuckert A."/>
        </authorList>
    </citation>
    <scope>NUCLEOTIDE SEQUENCE</scope>
</reference>
<sequence length="128" mass="14253">MTRRKLMLPNLNSPVRRGSLSSLLGDDLRQFSAFRRNCRSPARNSQGRSPSPQCRKEERVSEPENVSSRKPANLLIPSLNTYGPPDLSPRVVDGIEDSGDISESQTFQFNMDNSRARSPIRQSPVAGI</sequence>
<organism evidence="2 3">
    <name type="scientific">Staurois parvus</name>
    <dbReference type="NCBI Taxonomy" id="386267"/>
    <lineage>
        <taxon>Eukaryota</taxon>
        <taxon>Metazoa</taxon>
        <taxon>Chordata</taxon>
        <taxon>Craniata</taxon>
        <taxon>Vertebrata</taxon>
        <taxon>Euteleostomi</taxon>
        <taxon>Amphibia</taxon>
        <taxon>Batrachia</taxon>
        <taxon>Anura</taxon>
        <taxon>Neobatrachia</taxon>
        <taxon>Ranoidea</taxon>
        <taxon>Ranidae</taxon>
        <taxon>Staurois</taxon>
    </lineage>
</organism>